<keyword evidence="4" id="KW-0732">Signal</keyword>
<dbReference type="InterPro" id="IPR041700">
    <property type="entry name" value="OMP_b-brl_3"/>
</dbReference>
<reference evidence="7" key="1">
    <citation type="submission" date="2016-11" db="EMBL/GenBank/DDBJ databases">
        <authorList>
            <person name="Varghese N."/>
            <person name="Submissions S."/>
        </authorList>
    </citation>
    <scope>NUCLEOTIDE SEQUENCE [LARGE SCALE GENOMIC DNA]</scope>
    <source>
        <strain evidence="7">DSM 18016</strain>
    </source>
</reference>
<dbReference type="SUPFAM" id="SSF56935">
    <property type="entry name" value="Porins"/>
    <property type="match status" value="1"/>
</dbReference>
<sequence length="752" mass="85998">MKAKILIAVIFFSGIISAQQTQKKSDETKTIEEVKLSKKVFVKKSDRFVYDVASSPVAKGTNSFSLLQQTPMLSSTDGKTFKIMGKSNVVFYINGRKTLMDAEAITEMLKNTPSENIQRIEVITVPGSEFQVEANEGVINIVMKKSKTNGYNGTLKMNNSQSYYNNPSSGIAFNLRQNKWSFNSNFNMGSYTEREKYTLTNGNSTFRNESFGTMDDPNKNYGGSINIDYEINKKQSLGFSYNMRYNKSFGSVLDMTNYENGILSNKTVNQEDAQTRNHNFNLNYEVKTDTLGSKLSSNISYLWFNRDKVSLGESFPLTPKNAYNAFQQAVPQIINNYAANIDYIKKFRNESSFAIGTSYNHTNTDSDTRQNDFNGSQFINNTKLSNHFIYKENIIGAYVTFERKFSDKFSGKIGTRFEATLSTGDVVGKSDIGFERNYNNLLPYGTLNFAINDNNNISYSFSSRVRRPGFGQLNPSRTYFTPTNYIQNNPFMQASKNYNQEINYMYKNAFYANVSFNYADNAYGQLPLQGTETKIQRDKDGNPLLDVDGNPIKVTTKFLRYIRTNYGNNKQLGLTLGMNKSWFGDIWTTNYSANFEYATYKGSVTKDPTSQQIPGDTEELLPFSIDVKTLNTFFQVNNMLRLSAKKDWYLGVNYWLMPSREMEIGKLHTQQSLDLNIKKIMGNFTFLFEVNDVFSQNIDDIRTFQNDGSFNTVRSFQYRREFNINVTYNFGNQKLKKAREVKSANDAIRSRT</sequence>
<evidence type="ECO:0000256" key="2">
    <source>
        <dbReference type="ARBA" id="ARBA00023136"/>
    </source>
</evidence>
<keyword evidence="2" id="KW-0472">Membrane</keyword>
<comment type="subcellular location">
    <subcellularLocation>
        <location evidence="1">Cell outer membrane</location>
    </subcellularLocation>
</comment>
<dbReference type="STRING" id="216903.SAMN05444371_1828"/>
<dbReference type="InterPro" id="IPR037066">
    <property type="entry name" value="Plug_dom_sf"/>
</dbReference>
<protein>
    <submittedName>
        <fullName evidence="6">Outer membrane receptor proteins, mostly Fe transport</fullName>
    </submittedName>
</protein>
<organism evidence="6 7">
    <name type="scientific">Epilithonimonas mollis</name>
    <dbReference type="NCBI Taxonomy" id="216903"/>
    <lineage>
        <taxon>Bacteria</taxon>
        <taxon>Pseudomonadati</taxon>
        <taxon>Bacteroidota</taxon>
        <taxon>Flavobacteriia</taxon>
        <taxon>Flavobacteriales</taxon>
        <taxon>Weeksellaceae</taxon>
        <taxon>Chryseobacterium group</taxon>
        <taxon>Epilithonimonas</taxon>
    </lineage>
</organism>
<dbReference type="InterPro" id="IPR036942">
    <property type="entry name" value="Beta-barrel_TonB_sf"/>
</dbReference>
<evidence type="ECO:0000259" key="5">
    <source>
        <dbReference type="Pfam" id="PF14905"/>
    </source>
</evidence>
<feature type="chain" id="PRO_5009920581" evidence="4">
    <location>
        <begin position="19"/>
        <end position="752"/>
    </location>
</feature>
<dbReference type="Gene3D" id="2.170.130.10">
    <property type="entry name" value="TonB-dependent receptor, plug domain"/>
    <property type="match status" value="1"/>
</dbReference>
<dbReference type="RefSeq" id="WP_072997494.1">
    <property type="nucleotide sequence ID" value="NZ_FRAM01000002.1"/>
</dbReference>
<evidence type="ECO:0000256" key="3">
    <source>
        <dbReference type="ARBA" id="ARBA00023237"/>
    </source>
</evidence>
<evidence type="ECO:0000313" key="6">
    <source>
        <dbReference type="EMBL" id="SHK30511.1"/>
    </source>
</evidence>
<feature type="domain" description="Outer membrane protein beta-barrel" evidence="5">
    <location>
        <begin position="287"/>
        <end position="728"/>
    </location>
</feature>
<keyword evidence="3" id="KW-0998">Cell outer membrane</keyword>
<dbReference type="AlphaFoldDB" id="A0A1M6RDH8"/>
<dbReference type="GO" id="GO:0009279">
    <property type="term" value="C:cell outer membrane"/>
    <property type="evidence" value="ECO:0007669"/>
    <property type="project" value="UniProtKB-SubCell"/>
</dbReference>
<dbReference type="Proteomes" id="UP000184498">
    <property type="component" value="Unassembled WGS sequence"/>
</dbReference>
<evidence type="ECO:0000256" key="4">
    <source>
        <dbReference type="SAM" id="SignalP"/>
    </source>
</evidence>
<gene>
    <name evidence="6" type="ORF">SAMN05444371_1828</name>
</gene>
<keyword evidence="6" id="KW-0675">Receptor</keyword>
<keyword evidence="7" id="KW-1185">Reference proteome</keyword>
<dbReference type="Pfam" id="PF14905">
    <property type="entry name" value="OMP_b-brl_3"/>
    <property type="match status" value="1"/>
</dbReference>
<feature type="signal peptide" evidence="4">
    <location>
        <begin position="1"/>
        <end position="18"/>
    </location>
</feature>
<evidence type="ECO:0000256" key="1">
    <source>
        <dbReference type="ARBA" id="ARBA00004442"/>
    </source>
</evidence>
<name>A0A1M6RDH8_9FLAO</name>
<proteinExistence type="predicted"/>
<dbReference type="Gene3D" id="2.40.170.20">
    <property type="entry name" value="TonB-dependent receptor, beta-barrel domain"/>
    <property type="match status" value="1"/>
</dbReference>
<evidence type="ECO:0000313" key="7">
    <source>
        <dbReference type="Proteomes" id="UP000184498"/>
    </source>
</evidence>
<dbReference type="EMBL" id="FRAM01000002">
    <property type="protein sequence ID" value="SHK30511.1"/>
    <property type="molecule type" value="Genomic_DNA"/>
</dbReference>
<dbReference type="OrthoDB" id="8764943at2"/>
<accession>A0A1M6RDH8</accession>